<keyword evidence="2" id="KW-1185">Reference proteome</keyword>
<reference evidence="1 2" key="1">
    <citation type="submission" date="2018-12" db="EMBL/GenBank/DDBJ databases">
        <authorList>
            <person name="Sun L."/>
            <person name="Chen Z."/>
        </authorList>
    </citation>
    <scope>NUCLEOTIDE SEQUENCE [LARGE SCALE GENOMIC DNA]</scope>
    <source>
        <strain evidence="1 2">DSM 15890</strain>
    </source>
</reference>
<sequence>MYNGAQKVRKIDYPASVSRLQESFASKFPLQMVKTPEGFKMIVPNPGKMEFGPSKPPTIHDGPSVAKVEGKIEGLGKGLSIPQGLTKEQF</sequence>
<protein>
    <submittedName>
        <fullName evidence="1">Uncharacterized protein</fullName>
    </submittedName>
</protein>
<dbReference type="AlphaFoldDB" id="A0A433XXB9"/>
<dbReference type="Proteomes" id="UP000279446">
    <property type="component" value="Unassembled WGS sequence"/>
</dbReference>
<organism evidence="1 2">
    <name type="scientific">Paenibacillus anaericanus</name>
    <dbReference type="NCBI Taxonomy" id="170367"/>
    <lineage>
        <taxon>Bacteria</taxon>
        <taxon>Bacillati</taxon>
        <taxon>Bacillota</taxon>
        <taxon>Bacilli</taxon>
        <taxon>Bacillales</taxon>
        <taxon>Paenibacillaceae</taxon>
        <taxon>Paenibacillus</taxon>
    </lineage>
</organism>
<name>A0A433XXB9_9BACL</name>
<dbReference type="EMBL" id="RZNY01000043">
    <property type="protein sequence ID" value="RUT39509.1"/>
    <property type="molecule type" value="Genomic_DNA"/>
</dbReference>
<evidence type="ECO:0000313" key="1">
    <source>
        <dbReference type="EMBL" id="RUT39509.1"/>
    </source>
</evidence>
<accession>A0A433XXB9</accession>
<evidence type="ECO:0000313" key="2">
    <source>
        <dbReference type="Proteomes" id="UP000279446"/>
    </source>
</evidence>
<proteinExistence type="predicted"/>
<comment type="caution">
    <text evidence="1">The sequence shown here is derived from an EMBL/GenBank/DDBJ whole genome shotgun (WGS) entry which is preliminary data.</text>
</comment>
<gene>
    <name evidence="1" type="ORF">EJP82_25865</name>
</gene>